<dbReference type="STRING" id="1123501.Wenmar_02965"/>
<name>A0A0D0Q2G3_9RHOB</name>
<keyword evidence="1" id="KW-0812">Transmembrane</keyword>
<protein>
    <submittedName>
        <fullName evidence="2">Putative ABC-type transport system, permease component</fullName>
    </submittedName>
</protein>
<feature type="transmembrane region" description="Helical" evidence="1">
    <location>
        <begin position="38"/>
        <end position="56"/>
    </location>
</feature>
<proteinExistence type="predicted"/>
<accession>A0A0D0Q2G3</accession>
<dbReference type="Pfam" id="PF06055">
    <property type="entry name" value="ExoD"/>
    <property type="match status" value="1"/>
</dbReference>
<dbReference type="InterPro" id="IPR010331">
    <property type="entry name" value="ExoD"/>
</dbReference>
<dbReference type="PANTHER" id="PTHR41795:SF1">
    <property type="entry name" value="EXOPOLYSACCHARIDE SYNTHESIS PROTEIN"/>
    <property type="match status" value="1"/>
</dbReference>
<feature type="transmembrane region" description="Helical" evidence="1">
    <location>
        <begin position="149"/>
        <end position="168"/>
    </location>
</feature>
<organism evidence="2 3">
    <name type="scientific">Wenxinia marina DSM 24838</name>
    <dbReference type="NCBI Taxonomy" id="1123501"/>
    <lineage>
        <taxon>Bacteria</taxon>
        <taxon>Pseudomonadati</taxon>
        <taxon>Pseudomonadota</taxon>
        <taxon>Alphaproteobacteria</taxon>
        <taxon>Rhodobacterales</taxon>
        <taxon>Roseobacteraceae</taxon>
        <taxon>Wenxinia</taxon>
    </lineage>
</organism>
<dbReference type="PIRSF" id="PIRSF033239">
    <property type="entry name" value="ExoD"/>
    <property type="match status" value="1"/>
</dbReference>
<keyword evidence="3" id="KW-1185">Reference proteome</keyword>
<dbReference type="Proteomes" id="UP000035100">
    <property type="component" value="Unassembled WGS sequence"/>
</dbReference>
<keyword evidence="1" id="KW-0472">Membrane</keyword>
<sequence length="195" mass="20221">MAEQRAAEEILDDIDDASGDSGKTEVGELKDSFGNRGAAAFLIVPALIGISPVAGIPSVPTIIAAVILLFAVQIAMGRDGYWMPGFLEKRKISGDKLSGFADKMRGVAHWIDEHMGNRLTVLSGPTATRVAGGAVVLLCLAVPPLEFLPFAAALPFAAIALIGLALLLKDGLVMLLAMVATVGAVVGGLWMWLGG</sequence>
<evidence type="ECO:0000313" key="2">
    <source>
        <dbReference type="EMBL" id="KIQ68694.1"/>
    </source>
</evidence>
<keyword evidence="1" id="KW-1133">Transmembrane helix</keyword>
<reference evidence="2 3" key="1">
    <citation type="submission" date="2013-01" db="EMBL/GenBank/DDBJ databases">
        <authorList>
            <person name="Fiebig A."/>
            <person name="Goeker M."/>
            <person name="Klenk H.-P.P."/>
        </authorList>
    </citation>
    <scope>NUCLEOTIDE SEQUENCE [LARGE SCALE GENOMIC DNA]</scope>
    <source>
        <strain evidence="2 3">DSM 24838</strain>
    </source>
</reference>
<feature type="transmembrane region" description="Helical" evidence="1">
    <location>
        <begin position="175"/>
        <end position="193"/>
    </location>
</feature>
<dbReference type="EMBL" id="AONG01000013">
    <property type="protein sequence ID" value="KIQ68694.1"/>
    <property type="molecule type" value="Genomic_DNA"/>
</dbReference>
<evidence type="ECO:0000313" key="3">
    <source>
        <dbReference type="Proteomes" id="UP000035100"/>
    </source>
</evidence>
<dbReference type="OrthoDB" id="7949130at2"/>
<comment type="caution">
    <text evidence="2">The sequence shown here is derived from an EMBL/GenBank/DDBJ whole genome shotgun (WGS) entry which is preliminary data.</text>
</comment>
<dbReference type="PANTHER" id="PTHR41795">
    <property type="entry name" value="EXOPOLYSACCHARIDE SYNTHESIS PROTEIN"/>
    <property type="match status" value="1"/>
</dbReference>
<evidence type="ECO:0000256" key="1">
    <source>
        <dbReference type="SAM" id="Phobius"/>
    </source>
</evidence>
<dbReference type="AlphaFoldDB" id="A0A0D0Q2G3"/>
<gene>
    <name evidence="2" type="ORF">Wenmar_02965</name>
</gene>
<dbReference type="eggNOG" id="COG3932">
    <property type="taxonomic scope" value="Bacteria"/>
</dbReference>
<dbReference type="RefSeq" id="WP_018303803.1">
    <property type="nucleotide sequence ID" value="NZ_KB902310.1"/>
</dbReference>
<dbReference type="PATRIC" id="fig|1123501.6.peg.3082"/>